<dbReference type="AlphaFoldDB" id="A0A6I6SP46"/>
<dbReference type="Proteomes" id="UP000464013">
    <property type="component" value="Chromosome"/>
</dbReference>
<keyword evidence="2" id="KW-1185">Reference proteome</keyword>
<dbReference type="EMBL" id="CP035042">
    <property type="protein sequence ID" value="QHC49337.1"/>
    <property type="molecule type" value="Genomic_DNA"/>
</dbReference>
<evidence type="ECO:0000313" key="1">
    <source>
        <dbReference type="EMBL" id="QHC49337.1"/>
    </source>
</evidence>
<dbReference type="KEGG" id="htx:EKK97_06510"/>
<accession>A0A6I6SP46</accession>
<dbReference type="OrthoDB" id="1550900at2"/>
<gene>
    <name evidence="1" type="ORF">EKK97_06510</name>
</gene>
<organism evidence="1 2">
    <name type="scientific">Billgrantia tianxiuensis</name>
    <dbReference type="NCBI Taxonomy" id="2497861"/>
    <lineage>
        <taxon>Bacteria</taxon>
        <taxon>Pseudomonadati</taxon>
        <taxon>Pseudomonadota</taxon>
        <taxon>Gammaproteobacteria</taxon>
        <taxon>Oceanospirillales</taxon>
        <taxon>Halomonadaceae</taxon>
        <taxon>Billgrantia</taxon>
    </lineage>
</organism>
<sequence>MPVVTTIEFPGVTASSYESLGASLASKGAPVGILFHACGAVSGGWRIVDVWRSAEDFDSFVDGTLLPAARALGLPEPVRRECFPAHHAGQVVS</sequence>
<reference evidence="1 2" key="1">
    <citation type="submission" date="2019-01" db="EMBL/GenBank/DDBJ databases">
        <title>Complete genome of a denitifying bacterium Halomons sp. BC-M4-5.</title>
        <authorList>
            <person name="Wang L."/>
            <person name="Shao Z."/>
        </authorList>
    </citation>
    <scope>NUCLEOTIDE SEQUENCE [LARGE SCALE GENOMIC DNA]</scope>
    <source>
        <strain evidence="1 2">BC-M4-5</strain>
    </source>
</reference>
<name>A0A6I6SP46_9GAMM</name>
<protein>
    <recommendedName>
        <fullName evidence="3">ABM domain-containing protein</fullName>
    </recommendedName>
</protein>
<dbReference type="RefSeq" id="WP_159550459.1">
    <property type="nucleotide sequence ID" value="NZ_CP035042.1"/>
</dbReference>
<evidence type="ECO:0008006" key="3">
    <source>
        <dbReference type="Google" id="ProtNLM"/>
    </source>
</evidence>
<proteinExistence type="predicted"/>
<evidence type="ECO:0000313" key="2">
    <source>
        <dbReference type="Proteomes" id="UP000464013"/>
    </source>
</evidence>